<evidence type="ECO:0000256" key="1">
    <source>
        <dbReference type="RuleBase" id="RU003494"/>
    </source>
</evidence>
<dbReference type="PROSITE" id="PS50404">
    <property type="entry name" value="GST_NTER"/>
    <property type="match status" value="1"/>
</dbReference>
<dbReference type="SUPFAM" id="SSF47616">
    <property type="entry name" value="GST C-terminal domain-like"/>
    <property type="match status" value="1"/>
</dbReference>
<dbReference type="Proteomes" id="UP000515518">
    <property type="component" value="Chromosome"/>
</dbReference>
<dbReference type="Pfam" id="PF02798">
    <property type="entry name" value="GST_N"/>
    <property type="match status" value="1"/>
</dbReference>
<protein>
    <submittedName>
        <fullName evidence="4">Glutathione S-transferase family protein</fullName>
    </submittedName>
</protein>
<feature type="domain" description="GST N-terminal" evidence="2">
    <location>
        <begin position="1"/>
        <end position="79"/>
    </location>
</feature>
<dbReference type="EMBL" id="CP050549">
    <property type="protein sequence ID" value="QND43221.1"/>
    <property type="molecule type" value="Genomic_DNA"/>
</dbReference>
<evidence type="ECO:0000313" key="4">
    <source>
        <dbReference type="EMBL" id="QND43221.1"/>
    </source>
</evidence>
<dbReference type="Gene3D" id="3.40.30.10">
    <property type="entry name" value="Glutaredoxin"/>
    <property type="match status" value="1"/>
</dbReference>
<dbReference type="PANTHER" id="PTHR44051">
    <property type="entry name" value="GLUTATHIONE S-TRANSFERASE-RELATED"/>
    <property type="match status" value="1"/>
</dbReference>
<name>A0A7G6RLT9_RHILV</name>
<gene>
    <name evidence="4" type="ORF">HB770_06230</name>
</gene>
<comment type="similarity">
    <text evidence="1">Belongs to the GST superfamily.</text>
</comment>
<dbReference type="InterPro" id="IPR036282">
    <property type="entry name" value="Glutathione-S-Trfase_C_sf"/>
</dbReference>
<dbReference type="InterPro" id="IPR004046">
    <property type="entry name" value="GST_C"/>
</dbReference>
<proteinExistence type="inferred from homology"/>
<evidence type="ECO:0000259" key="2">
    <source>
        <dbReference type="PROSITE" id="PS50404"/>
    </source>
</evidence>
<reference evidence="5" key="1">
    <citation type="journal article" date="2020" name="Mol. Plant Microbe">
        <title>Rhizobial microsymbionts of the narrowly endemic Oxytropis species growing in Kamchatka are characterized by significant genetic diversity and possess a set of genes that are associated with T3SS and T6SS secretion systems and can affect the development of symbiosis.</title>
        <authorList>
            <person name="Safronova V."/>
            <person name="Guro P."/>
            <person name="Sazanova A."/>
            <person name="Kuznetsova I."/>
            <person name="Belimov A."/>
            <person name="Yakubov V."/>
            <person name="Chirak E."/>
            <person name="Afonin A."/>
            <person name="Gogolev Y."/>
            <person name="Andronov E."/>
            <person name="Tikhonovich I."/>
        </authorList>
    </citation>
    <scope>NUCLEOTIDE SEQUENCE [LARGE SCALE GENOMIC DNA]</scope>
    <source>
        <strain evidence="5">RCAM0610</strain>
    </source>
</reference>
<keyword evidence="4" id="KW-0808">Transferase</keyword>
<accession>A0A7G6RLT9</accession>
<evidence type="ECO:0000313" key="5">
    <source>
        <dbReference type="Proteomes" id="UP000515518"/>
    </source>
</evidence>
<dbReference type="Gene3D" id="1.20.1050.10">
    <property type="match status" value="1"/>
</dbReference>
<dbReference type="PROSITE" id="PS50405">
    <property type="entry name" value="GST_CTER"/>
    <property type="match status" value="1"/>
</dbReference>
<dbReference type="InterPro" id="IPR036249">
    <property type="entry name" value="Thioredoxin-like_sf"/>
</dbReference>
<dbReference type="InterPro" id="IPR040079">
    <property type="entry name" value="Glutathione_S-Trfase"/>
</dbReference>
<organism evidence="4 5">
    <name type="scientific">Rhizobium leguminosarum bv. viciae</name>
    <dbReference type="NCBI Taxonomy" id="387"/>
    <lineage>
        <taxon>Bacteria</taxon>
        <taxon>Pseudomonadati</taxon>
        <taxon>Pseudomonadota</taxon>
        <taxon>Alphaproteobacteria</taxon>
        <taxon>Hyphomicrobiales</taxon>
        <taxon>Rhizobiaceae</taxon>
        <taxon>Rhizobium/Agrobacterium group</taxon>
        <taxon>Rhizobium</taxon>
    </lineage>
</organism>
<dbReference type="InterPro" id="IPR004045">
    <property type="entry name" value="Glutathione_S-Trfase_N"/>
</dbReference>
<dbReference type="InterPro" id="IPR010987">
    <property type="entry name" value="Glutathione-S-Trfase_C-like"/>
</dbReference>
<dbReference type="GO" id="GO:0016740">
    <property type="term" value="F:transferase activity"/>
    <property type="evidence" value="ECO:0007669"/>
    <property type="project" value="UniProtKB-KW"/>
</dbReference>
<dbReference type="SFLD" id="SFLDG00358">
    <property type="entry name" value="Main_(cytGST)"/>
    <property type="match status" value="1"/>
</dbReference>
<dbReference type="SUPFAM" id="SSF52833">
    <property type="entry name" value="Thioredoxin-like"/>
    <property type="match status" value="1"/>
</dbReference>
<feature type="domain" description="GST C-terminal" evidence="3">
    <location>
        <begin position="82"/>
        <end position="213"/>
    </location>
</feature>
<dbReference type="AlphaFoldDB" id="A0A7G6RLT9"/>
<evidence type="ECO:0000259" key="3">
    <source>
        <dbReference type="PROSITE" id="PS50405"/>
    </source>
</evidence>
<dbReference type="Pfam" id="PF00043">
    <property type="entry name" value="GST_C"/>
    <property type="match status" value="1"/>
</dbReference>
<sequence>MKLYYCETLNPRKACAAARFLKADVEFVRVDLASGEQRTAKFLALNPNGKVPVLQDDAGTLWEANAIMCRLSDSVASDFWPHDHRQIDVLRWLSWDASHFTRHGARLWFETLIKPLFGGEPDVAVIDDAKTSFRLHGRVLDDHLAKNSVAVGKTVTVADFALAAALPFATAAGIPVAEFRHIQTWYGRLEELDAWQNPFPALGGHGRRTLLPG</sequence>
<dbReference type="PANTHER" id="PTHR44051:SF8">
    <property type="entry name" value="GLUTATHIONE S-TRANSFERASE GSTA"/>
    <property type="match status" value="1"/>
</dbReference>
<dbReference type="SFLD" id="SFLDS00019">
    <property type="entry name" value="Glutathione_Transferase_(cytos"/>
    <property type="match status" value="1"/>
</dbReference>